<dbReference type="Proteomes" id="UP001159363">
    <property type="component" value="Chromosome X"/>
</dbReference>
<comment type="caution">
    <text evidence="1">The sequence shown here is derived from an EMBL/GenBank/DDBJ whole genome shotgun (WGS) entry which is preliminary data.</text>
</comment>
<reference evidence="1 2" key="1">
    <citation type="submission" date="2023-02" db="EMBL/GenBank/DDBJ databases">
        <title>LHISI_Scaffold_Assembly.</title>
        <authorList>
            <person name="Stuart O.P."/>
            <person name="Cleave R."/>
            <person name="Magrath M.J.L."/>
            <person name="Mikheyev A.S."/>
        </authorList>
    </citation>
    <scope>NUCLEOTIDE SEQUENCE [LARGE SCALE GENOMIC DNA]</scope>
    <source>
        <strain evidence="1">Daus_M_001</strain>
        <tissue evidence="1">Leg muscle</tissue>
    </source>
</reference>
<evidence type="ECO:0000313" key="2">
    <source>
        <dbReference type="Proteomes" id="UP001159363"/>
    </source>
</evidence>
<protein>
    <recommendedName>
        <fullName evidence="3">DUF4817 domain-containing protein</fullName>
    </recommendedName>
</protein>
<evidence type="ECO:0008006" key="3">
    <source>
        <dbReference type="Google" id="ProtNLM"/>
    </source>
</evidence>
<dbReference type="EMBL" id="JARBHB010000004">
    <property type="protein sequence ID" value="KAJ8886444.1"/>
    <property type="molecule type" value="Genomic_DNA"/>
</dbReference>
<gene>
    <name evidence="1" type="ORF">PR048_012655</name>
</gene>
<name>A0ABQ9HQ07_9NEOP</name>
<evidence type="ECO:0000313" key="1">
    <source>
        <dbReference type="EMBL" id="KAJ8886444.1"/>
    </source>
</evidence>
<organism evidence="1 2">
    <name type="scientific">Dryococelus australis</name>
    <dbReference type="NCBI Taxonomy" id="614101"/>
    <lineage>
        <taxon>Eukaryota</taxon>
        <taxon>Metazoa</taxon>
        <taxon>Ecdysozoa</taxon>
        <taxon>Arthropoda</taxon>
        <taxon>Hexapoda</taxon>
        <taxon>Insecta</taxon>
        <taxon>Pterygota</taxon>
        <taxon>Neoptera</taxon>
        <taxon>Polyneoptera</taxon>
        <taxon>Phasmatodea</taxon>
        <taxon>Verophasmatodea</taxon>
        <taxon>Anareolatae</taxon>
        <taxon>Phasmatidae</taxon>
        <taxon>Eurycanthinae</taxon>
        <taxon>Dryococelus</taxon>
    </lineage>
</organism>
<sequence length="88" mass="10360">MPVYSFLELMDNIVVYGEVQQNASVAVRFYQARYPIRRQQTHTILHVKRADTGAKDTYIHPVLKRQCRSVVTTTRERTGGPLHMNWKW</sequence>
<keyword evidence="2" id="KW-1185">Reference proteome</keyword>
<proteinExistence type="predicted"/>
<accession>A0ABQ9HQ07</accession>